<evidence type="ECO:0000256" key="1">
    <source>
        <dbReference type="ARBA" id="ARBA00004127"/>
    </source>
</evidence>
<keyword evidence="3" id="KW-0813">Transport</keyword>
<evidence type="ECO:0000256" key="5">
    <source>
        <dbReference type="ARBA" id="ARBA00022989"/>
    </source>
</evidence>
<dbReference type="OrthoDB" id="413079at2759"/>
<feature type="transmembrane region" description="Helical" evidence="8">
    <location>
        <begin position="156"/>
        <end position="177"/>
    </location>
</feature>
<feature type="compositionally biased region" description="Polar residues" evidence="7">
    <location>
        <begin position="1"/>
        <end position="12"/>
    </location>
</feature>
<evidence type="ECO:0000256" key="6">
    <source>
        <dbReference type="ARBA" id="ARBA00023136"/>
    </source>
</evidence>
<feature type="region of interest" description="Disordered" evidence="7">
    <location>
        <begin position="1"/>
        <end position="22"/>
    </location>
</feature>
<dbReference type="PROSITE" id="PS50850">
    <property type="entry name" value="MFS"/>
    <property type="match status" value="1"/>
</dbReference>
<feature type="transmembrane region" description="Helical" evidence="8">
    <location>
        <begin position="123"/>
        <end position="149"/>
    </location>
</feature>
<dbReference type="Pfam" id="PF07690">
    <property type="entry name" value="MFS_1"/>
    <property type="match status" value="1"/>
</dbReference>
<dbReference type="GO" id="GO:0016020">
    <property type="term" value="C:membrane"/>
    <property type="evidence" value="ECO:0007669"/>
    <property type="project" value="TreeGrafter"/>
</dbReference>
<dbReference type="EMBL" id="KZ302080">
    <property type="protein sequence ID" value="PFH48033.1"/>
    <property type="molecule type" value="Genomic_DNA"/>
</dbReference>
<feature type="transmembrane region" description="Helical" evidence="8">
    <location>
        <begin position="247"/>
        <end position="273"/>
    </location>
</feature>
<feature type="transmembrane region" description="Helical" evidence="8">
    <location>
        <begin position="364"/>
        <end position="386"/>
    </location>
</feature>
<dbReference type="GO" id="GO:0012505">
    <property type="term" value="C:endomembrane system"/>
    <property type="evidence" value="ECO:0007669"/>
    <property type="project" value="UniProtKB-SubCell"/>
</dbReference>
<keyword evidence="6 8" id="KW-0472">Membrane</keyword>
<dbReference type="STRING" id="703135.A0A2A9NK29"/>
<gene>
    <name evidence="10" type="ORF">AMATHDRAFT_81964</name>
</gene>
<comment type="similarity">
    <text evidence="2">Belongs to the major facilitator superfamily.</text>
</comment>
<keyword evidence="5 8" id="KW-1133">Transmembrane helix</keyword>
<name>A0A2A9NK29_9AGAR</name>
<evidence type="ECO:0000256" key="8">
    <source>
        <dbReference type="SAM" id="Phobius"/>
    </source>
</evidence>
<evidence type="ECO:0000313" key="10">
    <source>
        <dbReference type="EMBL" id="PFH48033.1"/>
    </source>
</evidence>
<organism evidence="10 11">
    <name type="scientific">Amanita thiersii Skay4041</name>
    <dbReference type="NCBI Taxonomy" id="703135"/>
    <lineage>
        <taxon>Eukaryota</taxon>
        <taxon>Fungi</taxon>
        <taxon>Dikarya</taxon>
        <taxon>Basidiomycota</taxon>
        <taxon>Agaricomycotina</taxon>
        <taxon>Agaricomycetes</taxon>
        <taxon>Agaricomycetidae</taxon>
        <taxon>Agaricales</taxon>
        <taxon>Pluteineae</taxon>
        <taxon>Amanitaceae</taxon>
        <taxon>Amanita</taxon>
    </lineage>
</organism>
<evidence type="ECO:0000256" key="3">
    <source>
        <dbReference type="ARBA" id="ARBA00022448"/>
    </source>
</evidence>
<evidence type="ECO:0000313" key="11">
    <source>
        <dbReference type="Proteomes" id="UP000242287"/>
    </source>
</evidence>
<dbReference type="GO" id="GO:0022857">
    <property type="term" value="F:transmembrane transporter activity"/>
    <property type="evidence" value="ECO:0007669"/>
    <property type="project" value="InterPro"/>
</dbReference>
<feature type="transmembrane region" description="Helical" evidence="8">
    <location>
        <begin position="310"/>
        <end position="329"/>
    </location>
</feature>
<dbReference type="Gene3D" id="1.20.1250.20">
    <property type="entry name" value="MFS general substrate transporter like domains"/>
    <property type="match status" value="2"/>
</dbReference>
<keyword evidence="11" id="KW-1185">Reference proteome</keyword>
<keyword evidence="4 8" id="KW-0812">Transmembrane</keyword>
<feature type="domain" description="Major facilitator superfamily (MFS) profile" evidence="9">
    <location>
        <begin position="34"/>
        <end position="421"/>
    </location>
</feature>
<evidence type="ECO:0000256" key="2">
    <source>
        <dbReference type="ARBA" id="ARBA00008335"/>
    </source>
</evidence>
<feature type="transmembrane region" description="Helical" evidence="8">
    <location>
        <begin position="335"/>
        <end position="352"/>
    </location>
</feature>
<dbReference type="InterPro" id="IPR036259">
    <property type="entry name" value="MFS_trans_sf"/>
</dbReference>
<dbReference type="Proteomes" id="UP000242287">
    <property type="component" value="Unassembled WGS sequence"/>
</dbReference>
<evidence type="ECO:0000256" key="7">
    <source>
        <dbReference type="SAM" id="MobiDB-lite"/>
    </source>
</evidence>
<feature type="transmembrane region" description="Helical" evidence="8">
    <location>
        <begin position="398"/>
        <end position="417"/>
    </location>
</feature>
<accession>A0A2A9NK29</accession>
<feature type="transmembrane region" description="Helical" evidence="8">
    <location>
        <begin position="183"/>
        <end position="204"/>
    </location>
</feature>
<dbReference type="InterPro" id="IPR020846">
    <property type="entry name" value="MFS_dom"/>
</dbReference>
<dbReference type="PANTHER" id="PTHR23514">
    <property type="entry name" value="BYPASS OF STOP CODON PROTEIN 6"/>
    <property type="match status" value="1"/>
</dbReference>
<feature type="transmembrane region" description="Helical" evidence="8">
    <location>
        <begin position="28"/>
        <end position="47"/>
    </location>
</feature>
<sequence>MSLTDTIQSPSIHKSADAAPPPRTRKQVILGMLQFFCLCYGFFIMGWNDGTTGPLLPRIQKVYHANFVIVSLLFVIYCIGVITGSLTNLFVADKLGIGKVLAIASSCQNVAYLLQAFALTFPIYIVCFALAGFGVSFQIAHGCGFVAALKNPTKMGFLHAAYGLGALVSPLISTQFAQLKHWSYHYFISFALSLLNTTLLILIFKLQQQNACLIEAGFDVPDTEKPTNDAGTLDSVKEIMKTKAVHLMAAFVFIYVGVEITIGGWIVTYVLLFRNGGTLSGYVSTGFYGGIALGRVGLLWVNKKVGERRVLLIYAVLAIGLEFVVWFAPSLIADAVAVSLAGFFLGPMYSIAINECGRILPPWILTNSIGWINAFGFTGSALLPFMTGAISQRWGIMSLQPLMIIMMVTMSIFWLLMPKKILGA</sequence>
<evidence type="ECO:0000256" key="4">
    <source>
        <dbReference type="ARBA" id="ARBA00022692"/>
    </source>
</evidence>
<dbReference type="InterPro" id="IPR051788">
    <property type="entry name" value="MFS_Transporter"/>
</dbReference>
<proteinExistence type="inferred from homology"/>
<dbReference type="PANTHER" id="PTHR23514:SF3">
    <property type="entry name" value="BYPASS OF STOP CODON PROTEIN 6"/>
    <property type="match status" value="1"/>
</dbReference>
<protein>
    <recommendedName>
        <fullName evidence="9">Major facilitator superfamily (MFS) profile domain-containing protein</fullName>
    </recommendedName>
</protein>
<feature type="transmembrane region" description="Helical" evidence="8">
    <location>
        <begin position="67"/>
        <end position="91"/>
    </location>
</feature>
<reference evidence="10 11" key="1">
    <citation type="submission" date="2014-02" db="EMBL/GenBank/DDBJ databases">
        <title>Transposable element dynamics among asymbiotic and ectomycorrhizal Amanita fungi.</title>
        <authorList>
            <consortium name="DOE Joint Genome Institute"/>
            <person name="Hess J."/>
            <person name="Skrede I."/>
            <person name="Wolfe B."/>
            <person name="LaButti K."/>
            <person name="Ohm R.A."/>
            <person name="Grigoriev I.V."/>
            <person name="Pringle A."/>
        </authorList>
    </citation>
    <scope>NUCLEOTIDE SEQUENCE [LARGE SCALE GENOMIC DNA]</scope>
    <source>
        <strain evidence="10 11">SKay4041</strain>
    </source>
</reference>
<feature type="transmembrane region" description="Helical" evidence="8">
    <location>
        <begin position="279"/>
        <end position="298"/>
    </location>
</feature>
<dbReference type="SUPFAM" id="SSF103473">
    <property type="entry name" value="MFS general substrate transporter"/>
    <property type="match status" value="1"/>
</dbReference>
<comment type="subcellular location">
    <subcellularLocation>
        <location evidence="1">Endomembrane system</location>
        <topology evidence="1">Multi-pass membrane protein</topology>
    </subcellularLocation>
</comment>
<dbReference type="InterPro" id="IPR011701">
    <property type="entry name" value="MFS"/>
</dbReference>
<dbReference type="AlphaFoldDB" id="A0A2A9NK29"/>
<evidence type="ECO:0000259" key="9">
    <source>
        <dbReference type="PROSITE" id="PS50850"/>
    </source>
</evidence>
<dbReference type="FunFam" id="1.20.1250.20:FF:000286">
    <property type="entry name" value="MFS efflux transporter"/>
    <property type="match status" value="1"/>
</dbReference>